<sequence length="866" mass="98559">MGNFCSISISCDRLLSGCLDFTFRKAFYISKLKENVDRLRIAVEELKDLHSDVKRRVEVSEQQQLKQLDQVRRWISRAEAAISISNELLRDAPQEIEKLCLRGYCSKNYKSSYRFAKRVDEGLRDVADLKAKGGFEMVAEKIPAASGVPRPSEPAVGLESTFNKVWTWLREEKQVGILGLYGMGGVGKTTLLTQINNESLKKPNDFDIVIWVLVSKDLKPNTVQESIGRKIGYSDDFWKNKSFDEKAMDIFNALSQKRFVMLLDDIWERVDLIKLGVPVPNKNNGSKVVFTTRSEQICGRMEAHKIVKVDCLEPEDAWDLFQRKVGDQTLCFHPDIPVLARAVARECGGLPLALITIGRAMACKKTPQEWRHAIEVLKQSASKFSGMGDEVFPLLKFSYDNLPDQEIKTCFLYCSLFPEDFLINKTELIDYWIGEGIFYGCADRERVENWGYYVIGSLLHACLLEDKDDCVRMHDVIRDMALWIASDIERDEQKFFVQTGAQLSKAPEVGKWEGVRRVSLMANHIEHLSETPSCSNLRTLFLGSIHLSKISRGFFQSMPNLTVLDLSKNRSLLGLPRDVCKLVSLQYLNLSQTGIKELPTELKALVKLRYLNLEFTESLYLLPHGVISCFPMMHVLRMFRCGSSEQEAEDCILSRDESLVDELQCLKELNVLTVTIRSAAALERLSSFRRMQSSTRALHLKNFHDSKLVNFSSLANMKNLDILHICHCGSLEEMQIDWERELQKMQAPNNLAHVATTERPFRSLSSVNVFDCLSLRNLNWLILAQNLTSLIVSHCPKMVEVASIEKLPEVPEVVENLNPFAKLKAVKLSWLPRLKSFYLNAPPLPSVKDVRVTGCPFLEKRPASQN</sequence>
<dbReference type="Pfam" id="PF23559">
    <property type="entry name" value="WHD_DRP"/>
    <property type="match status" value="1"/>
</dbReference>
<dbReference type="SUPFAM" id="SSF52058">
    <property type="entry name" value="L domain-like"/>
    <property type="match status" value="1"/>
</dbReference>
<dbReference type="Gene3D" id="1.10.10.10">
    <property type="entry name" value="Winged helix-like DNA-binding domain superfamily/Winged helix DNA-binding domain"/>
    <property type="match status" value="1"/>
</dbReference>
<reference evidence="12" key="1">
    <citation type="journal article" date="2019" name="Gigascience">
        <title>De novo genome assembly of the endangered Acer yangbiense, a plant species with extremely small populations endemic to Yunnan Province, China.</title>
        <authorList>
            <person name="Yang J."/>
            <person name="Wariss H.M."/>
            <person name="Tao L."/>
            <person name="Zhang R."/>
            <person name="Yun Q."/>
            <person name="Hollingsworth P."/>
            <person name="Dao Z."/>
            <person name="Luo G."/>
            <person name="Guo H."/>
            <person name="Ma Y."/>
            <person name="Sun W."/>
        </authorList>
    </citation>
    <scope>NUCLEOTIDE SEQUENCE [LARGE SCALE GENOMIC DNA]</scope>
    <source>
        <strain evidence="12">cv. br00</strain>
    </source>
</reference>
<dbReference type="Gene3D" id="3.40.50.300">
    <property type="entry name" value="P-loop containing nucleotide triphosphate hydrolases"/>
    <property type="match status" value="1"/>
</dbReference>
<dbReference type="InterPro" id="IPR032675">
    <property type="entry name" value="LRR_dom_sf"/>
</dbReference>
<dbReference type="PANTHER" id="PTHR33463:SF220">
    <property type="entry name" value="NB-ARC DOMAIN-CONTAINING PROTEIN"/>
    <property type="match status" value="1"/>
</dbReference>
<dbReference type="Pfam" id="PF00931">
    <property type="entry name" value="NB-ARC"/>
    <property type="match status" value="1"/>
</dbReference>
<comment type="caution">
    <text evidence="11">The sequence shown here is derived from an EMBL/GenBank/DDBJ whole genome shotgun (WGS) entry which is preliminary data.</text>
</comment>
<evidence type="ECO:0000256" key="6">
    <source>
        <dbReference type="ARBA" id="ARBA00022840"/>
    </source>
</evidence>
<evidence type="ECO:0000256" key="3">
    <source>
        <dbReference type="ARBA" id="ARBA00022737"/>
    </source>
</evidence>
<dbReference type="PRINTS" id="PR00364">
    <property type="entry name" value="DISEASERSIST"/>
</dbReference>
<evidence type="ECO:0000256" key="7">
    <source>
        <dbReference type="SAM" id="Coils"/>
    </source>
</evidence>
<dbReference type="SUPFAM" id="SSF52540">
    <property type="entry name" value="P-loop containing nucleoside triphosphate hydrolases"/>
    <property type="match status" value="1"/>
</dbReference>
<dbReference type="GO" id="GO:0005524">
    <property type="term" value="F:ATP binding"/>
    <property type="evidence" value="ECO:0007669"/>
    <property type="project" value="UniProtKB-KW"/>
</dbReference>
<keyword evidence="3" id="KW-0677">Repeat</keyword>
<feature type="domain" description="NB-ARC" evidence="8">
    <location>
        <begin position="159"/>
        <end position="330"/>
    </location>
</feature>
<evidence type="ECO:0000259" key="8">
    <source>
        <dbReference type="Pfam" id="PF00931"/>
    </source>
</evidence>
<evidence type="ECO:0000259" key="10">
    <source>
        <dbReference type="Pfam" id="PF23598"/>
    </source>
</evidence>
<keyword evidence="7" id="KW-0175">Coiled coil</keyword>
<evidence type="ECO:0000256" key="1">
    <source>
        <dbReference type="ARBA" id="ARBA00008894"/>
    </source>
</evidence>
<dbReference type="PANTHER" id="PTHR33463">
    <property type="entry name" value="NB-ARC DOMAIN-CONTAINING PROTEIN-RELATED"/>
    <property type="match status" value="1"/>
</dbReference>
<dbReference type="GO" id="GO:0043531">
    <property type="term" value="F:ADP binding"/>
    <property type="evidence" value="ECO:0007669"/>
    <property type="project" value="InterPro"/>
</dbReference>
<keyword evidence="4" id="KW-0547">Nucleotide-binding</keyword>
<accession>A0A5N5JS10</accession>
<dbReference type="Gene3D" id="1.10.8.430">
    <property type="entry name" value="Helical domain of apoptotic protease-activating factors"/>
    <property type="match status" value="1"/>
</dbReference>
<evidence type="ECO:0000256" key="4">
    <source>
        <dbReference type="ARBA" id="ARBA00022741"/>
    </source>
</evidence>
<organism evidence="11 12">
    <name type="scientific">Salix brachista</name>
    <dbReference type="NCBI Taxonomy" id="2182728"/>
    <lineage>
        <taxon>Eukaryota</taxon>
        <taxon>Viridiplantae</taxon>
        <taxon>Streptophyta</taxon>
        <taxon>Embryophyta</taxon>
        <taxon>Tracheophyta</taxon>
        <taxon>Spermatophyta</taxon>
        <taxon>Magnoliopsida</taxon>
        <taxon>eudicotyledons</taxon>
        <taxon>Gunneridae</taxon>
        <taxon>Pentapetalae</taxon>
        <taxon>rosids</taxon>
        <taxon>fabids</taxon>
        <taxon>Malpighiales</taxon>
        <taxon>Salicaceae</taxon>
        <taxon>Saliceae</taxon>
        <taxon>Salix</taxon>
    </lineage>
</organism>
<name>A0A5N5JS10_9ROSI</name>
<keyword evidence="2" id="KW-0433">Leucine-rich repeat</keyword>
<keyword evidence="5" id="KW-0611">Plant defense</keyword>
<keyword evidence="12" id="KW-1185">Reference proteome</keyword>
<dbReference type="FunFam" id="3.40.50.300:FF:001091">
    <property type="entry name" value="Probable disease resistance protein At1g61300"/>
    <property type="match status" value="1"/>
</dbReference>
<dbReference type="GO" id="GO:0006952">
    <property type="term" value="P:defense response"/>
    <property type="evidence" value="ECO:0007669"/>
    <property type="project" value="UniProtKB-KW"/>
</dbReference>
<comment type="similarity">
    <text evidence="1">Belongs to the disease resistance NB-LRR family.</text>
</comment>
<feature type="coiled-coil region" evidence="7">
    <location>
        <begin position="29"/>
        <end position="63"/>
    </location>
</feature>
<dbReference type="AlphaFoldDB" id="A0A5N5JS10"/>
<dbReference type="Proteomes" id="UP000326939">
    <property type="component" value="Chromosome 16"/>
</dbReference>
<dbReference type="InterPro" id="IPR055414">
    <property type="entry name" value="LRR_R13L4/SHOC2-like"/>
</dbReference>
<dbReference type="EMBL" id="VDCV01000016">
    <property type="protein sequence ID" value="KAB5520814.1"/>
    <property type="molecule type" value="Genomic_DNA"/>
</dbReference>
<dbReference type="InterPro" id="IPR050905">
    <property type="entry name" value="Plant_NBS-LRR"/>
</dbReference>
<feature type="domain" description="Disease resistance protein winged helix" evidence="9">
    <location>
        <begin position="416"/>
        <end position="481"/>
    </location>
</feature>
<evidence type="ECO:0000259" key="9">
    <source>
        <dbReference type="Pfam" id="PF23559"/>
    </source>
</evidence>
<keyword evidence="6" id="KW-0067">ATP-binding</keyword>
<dbReference type="InterPro" id="IPR027417">
    <property type="entry name" value="P-loop_NTPase"/>
</dbReference>
<dbReference type="InterPro" id="IPR036388">
    <property type="entry name" value="WH-like_DNA-bd_sf"/>
</dbReference>
<evidence type="ECO:0000313" key="12">
    <source>
        <dbReference type="Proteomes" id="UP000326939"/>
    </source>
</evidence>
<proteinExistence type="inferred from homology"/>
<evidence type="ECO:0000313" key="11">
    <source>
        <dbReference type="EMBL" id="KAB5520814.1"/>
    </source>
</evidence>
<evidence type="ECO:0000256" key="5">
    <source>
        <dbReference type="ARBA" id="ARBA00022821"/>
    </source>
</evidence>
<dbReference type="FunFam" id="1.10.10.10:FF:000322">
    <property type="entry name" value="Probable disease resistance protein At1g63360"/>
    <property type="match status" value="1"/>
</dbReference>
<dbReference type="InterPro" id="IPR002182">
    <property type="entry name" value="NB-ARC"/>
</dbReference>
<dbReference type="Gene3D" id="3.80.10.10">
    <property type="entry name" value="Ribonuclease Inhibitor"/>
    <property type="match status" value="2"/>
</dbReference>
<dbReference type="Pfam" id="PF23598">
    <property type="entry name" value="LRR_14"/>
    <property type="match status" value="1"/>
</dbReference>
<evidence type="ECO:0000256" key="2">
    <source>
        <dbReference type="ARBA" id="ARBA00022614"/>
    </source>
</evidence>
<feature type="domain" description="Disease resistance R13L4/SHOC-2-like LRR" evidence="10">
    <location>
        <begin position="515"/>
        <end position="757"/>
    </location>
</feature>
<dbReference type="FunFam" id="1.10.8.430:FF:000003">
    <property type="entry name" value="Probable disease resistance protein At5g66910"/>
    <property type="match status" value="1"/>
</dbReference>
<dbReference type="InterPro" id="IPR058922">
    <property type="entry name" value="WHD_DRP"/>
</dbReference>
<gene>
    <name evidence="11" type="ORF">DKX38_025133</name>
</gene>
<dbReference type="InterPro" id="IPR042197">
    <property type="entry name" value="Apaf_helical"/>
</dbReference>
<protein>
    <submittedName>
        <fullName evidence="11">Uncharacterized protein</fullName>
    </submittedName>
</protein>